<name>A0A4S8SL89_AURPU</name>
<dbReference type="PROSITE" id="PS51257">
    <property type="entry name" value="PROKAR_LIPOPROTEIN"/>
    <property type="match status" value="1"/>
</dbReference>
<dbReference type="Proteomes" id="UP000304951">
    <property type="component" value="Unassembled WGS sequence"/>
</dbReference>
<accession>A0A4S8SL89</accession>
<keyword evidence="2" id="KW-0560">Oxidoreductase</keyword>
<dbReference type="InterPro" id="IPR050312">
    <property type="entry name" value="IolE/XylAMocC-like"/>
</dbReference>
<feature type="domain" description="Xylose isomerase-like TIM barrel" evidence="1">
    <location>
        <begin position="42"/>
        <end position="326"/>
    </location>
</feature>
<dbReference type="GO" id="GO:0051213">
    <property type="term" value="F:dioxygenase activity"/>
    <property type="evidence" value="ECO:0007669"/>
    <property type="project" value="UniProtKB-KW"/>
</dbReference>
<reference evidence="2 3" key="1">
    <citation type="submission" date="2018-10" db="EMBL/GenBank/DDBJ databases">
        <title>Fifty Aureobasidium pullulans genomes reveal a recombining polyextremotolerant generalist.</title>
        <authorList>
            <person name="Gostincar C."/>
            <person name="Turk M."/>
            <person name="Zajc J."/>
            <person name="Gunde-Cimerman N."/>
        </authorList>
    </citation>
    <scope>NUCLEOTIDE SEQUENCE [LARGE SCALE GENOMIC DNA]</scope>
    <source>
        <strain evidence="2 3">EXF-11900</strain>
    </source>
</reference>
<dbReference type="Pfam" id="PF01261">
    <property type="entry name" value="AP_endonuc_2"/>
    <property type="match status" value="1"/>
</dbReference>
<proteinExistence type="predicted"/>
<dbReference type="InterPro" id="IPR036237">
    <property type="entry name" value="Xyl_isomerase-like_sf"/>
</dbReference>
<evidence type="ECO:0000313" key="2">
    <source>
        <dbReference type="EMBL" id="THV71570.1"/>
    </source>
</evidence>
<protein>
    <submittedName>
        <fullName evidence="2">Putative 4-hydroxyphenylpyruvate dioxygenase</fullName>
    </submittedName>
</protein>
<comment type="caution">
    <text evidence="2">The sequence shown here is derived from an EMBL/GenBank/DDBJ whole genome shotgun (WGS) entry which is preliminary data.</text>
</comment>
<dbReference type="SUPFAM" id="SSF51658">
    <property type="entry name" value="Xylose isomerase-like"/>
    <property type="match status" value="1"/>
</dbReference>
<dbReference type="InterPro" id="IPR013022">
    <property type="entry name" value="Xyl_isomerase-like_TIM-brl"/>
</dbReference>
<evidence type="ECO:0000259" key="1">
    <source>
        <dbReference type="Pfam" id="PF01261"/>
    </source>
</evidence>
<dbReference type="Gene3D" id="3.20.20.150">
    <property type="entry name" value="Divalent-metal-dependent TIM barrel enzymes"/>
    <property type="match status" value="1"/>
</dbReference>
<keyword evidence="2" id="KW-0223">Dioxygenase</keyword>
<gene>
    <name evidence="2" type="ORF">D6D28_04331</name>
</gene>
<dbReference type="PANTHER" id="PTHR12110:SF56">
    <property type="entry name" value="DEHYDRATASE, PUTATIVE (AFU_ORTHOLOGUE AFUA_6G08740)-RELATED"/>
    <property type="match status" value="1"/>
</dbReference>
<keyword evidence="2" id="KW-0670">Pyruvate</keyword>
<organism evidence="2 3">
    <name type="scientific">Aureobasidium pullulans</name>
    <name type="common">Black yeast</name>
    <name type="synonym">Pullularia pullulans</name>
    <dbReference type="NCBI Taxonomy" id="5580"/>
    <lineage>
        <taxon>Eukaryota</taxon>
        <taxon>Fungi</taxon>
        <taxon>Dikarya</taxon>
        <taxon>Ascomycota</taxon>
        <taxon>Pezizomycotina</taxon>
        <taxon>Dothideomycetes</taxon>
        <taxon>Dothideomycetidae</taxon>
        <taxon>Dothideales</taxon>
        <taxon>Saccotheciaceae</taxon>
        <taxon>Aureobasidium</taxon>
    </lineage>
</organism>
<dbReference type="PANTHER" id="PTHR12110">
    <property type="entry name" value="HYDROXYPYRUVATE ISOMERASE"/>
    <property type="match status" value="1"/>
</dbReference>
<evidence type="ECO:0000313" key="3">
    <source>
        <dbReference type="Proteomes" id="UP000304951"/>
    </source>
</evidence>
<dbReference type="EMBL" id="QZAF01000147">
    <property type="protein sequence ID" value="THV71570.1"/>
    <property type="molecule type" value="Genomic_DNA"/>
</dbReference>
<dbReference type="AlphaFoldDB" id="A0A4S8SL89"/>
<sequence length="360" mass="40776">MRAFHSVISTMSLTNASLRNLPVCYASVSIGCREEHTLPKKLEAISQAGFTAIELGFPDLLAFASTYLKKEVGAYDYDDLVISAKVVKAMCEAKKLKVLILQPFANFEGWQEASEERKDAFTRAEGWIRIMEAVGTDMLQVGSSDTPAEKIGTDRSRFVKDLQELADMLAKKNFRMAYENWCWSTHAPTWKDVWDIVQKVDRPNVGLCLDTFQSAGYEWADPTTESGLVDKPKDQLEKDWKESLDELARTVPGDKVYFLQISDAYKPKQPFSKDVDESGTRPRGRWSHDFRPLPFQGYLPVVDFTKAVLKTGFRGYFSYEVFDGGPDGKGKDYELNDFANEAMITQWKLVQACVEDEEVV</sequence>